<evidence type="ECO:0000256" key="8">
    <source>
        <dbReference type="ARBA" id="ARBA00023315"/>
    </source>
</evidence>
<name>A0A419T5B8_9FIRM</name>
<evidence type="ECO:0000256" key="6">
    <source>
        <dbReference type="ARBA" id="ARBA00022723"/>
    </source>
</evidence>
<evidence type="ECO:0000256" key="3">
    <source>
        <dbReference type="ARBA" id="ARBA00012206"/>
    </source>
</evidence>
<keyword evidence="12" id="KW-1185">Reference proteome</keyword>
<evidence type="ECO:0000256" key="1">
    <source>
        <dbReference type="ARBA" id="ARBA00001947"/>
    </source>
</evidence>
<dbReference type="PANTHER" id="PTHR39453:SF1">
    <property type="entry name" value="PHOSPHATE PROPANOYLTRANSFERASE"/>
    <property type="match status" value="1"/>
</dbReference>
<comment type="similarity">
    <text evidence="2 10">Belongs to the PduL family.</text>
</comment>
<dbReference type="UniPathway" id="UPA00621"/>
<dbReference type="OrthoDB" id="9784365at2"/>
<dbReference type="RefSeq" id="WP_120168292.1">
    <property type="nucleotide sequence ID" value="NZ_MCIB01000009.1"/>
</dbReference>
<dbReference type="InterPro" id="IPR008300">
    <property type="entry name" value="PTAC"/>
</dbReference>
<evidence type="ECO:0000256" key="5">
    <source>
        <dbReference type="ARBA" id="ARBA00022679"/>
    </source>
</evidence>
<dbReference type="GO" id="GO:0016747">
    <property type="term" value="F:acyltransferase activity, transferring groups other than amino-acyl groups"/>
    <property type="evidence" value="ECO:0007669"/>
    <property type="project" value="InterPro"/>
</dbReference>
<reference evidence="11 12" key="1">
    <citation type="submission" date="2016-08" db="EMBL/GenBank/DDBJ databases">
        <title>Novel Firmicutes and Novel Genomes.</title>
        <authorList>
            <person name="Poppleton D.I."/>
            <person name="Gribaldo S."/>
        </authorList>
    </citation>
    <scope>NUCLEOTIDE SEQUENCE [LARGE SCALE GENOMIC DNA]</scope>
    <source>
        <strain evidence="11 12">CTT3</strain>
    </source>
</reference>
<dbReference type="NCBIfam" id="NF011652">
    <property type="entry name" value="PRK15070.1"/>
    <property type="match status" value="1"/>
</dbReference>
<proteinExistence type="inferred from homology"/>
<comment type="cofactor">
    <cofactor evidence="1">
        <name>Zn(2+)</name>
        <dbReference type="ChEBI" id="CHEBI:29105"/>
    </cofactor>
</comment>
<dbReference type="EC" id="2.3.1.222" evidence="3 10"/>
<comment type="function">
    <text evidence="10">Involved in 1,2-propanediol (1,2-PD) degradation by catalyzing the conversion of propanoyl-CoA to propanoyl-phosphate.</text>
</comment>
<keyword evidence="5 10" id="KW-0808">Transferase</keyword>
<evidence type="ECO:0000256" key="9">
    <source>
        <dbReference type="ARBA" id="ARBA00047589"/>
    </source>
</evidence>
<protein>
    <recommendedName>
        <fullName evidence="4 10">Phosphate propanoyltransferase</fullName>
        <ecNumber evidence="3 10">2.3.1.222</ecNumber>
    </recommendedName>
</protein>
<comment type="pathway">
    <text evidence="10">Polyol metabolism; 1,2-propanediol degradation.</text>
</comment>
<keyword evidence="7" id="KW-0862">Zinc</keyword>
<dbReference type="PANTHER" id="PTHR39453">
    <property type="entry name" value="PHOSPHATE PROPANOYLTRANSFERASE"/>
    <property type="match status" value="1"/>
</dbReference>
<dbReference type="AlphaFoldDB" id="A0A419T5B8"/>
<evidence type="ECO:0000313" key="12">
    <source>
        <dbReference type="Proteomes" id="UP000284177"/>
    </source>
</evidence>
<evidence type="ECO:0000313" key="11">
    <source>
        <dbReference type="EMBL" id="RKD32757.1"/>
    </source>
</evidence>
<dbReference type="GO" id="GO:0046872">
    <property type="term" value="F:metal ion binding"/>
    <property type="evidence" value="ECO:0007669"/>
    <property type="project" value="UniProtKB-KW"/>
</dbReference>
<dbReference type="EMBL" id="MCIB01000009">
    <property type="protein sequence ID" value="RKD32757.1"/>
    <property type="molecule type" value="Genomic_DNA"/>
</dbReference>
<accession>A0A419T5B8</accession>
<comment type="caution">
    <text evidence="11">The sequence shown here is derived from an EMBL/GenBank/DDBJ whole genome shotgun (WGS) entry which is preliminary data.</text>
</comment>
<sequence length="215" mass="24203">MSYCDEKIVNEVTKKVLKKIKKYESNNYIPIGVSNRHIHLCRKDLNLLFGLGYRLTKLKDLNQPGQFAAKETVTIIGPKGIIENVRILGPLRNNTQVEISLNDGFKLGVKPPVRESGNLENTPGIFVKGPKGVVELKRGVIAALRHIHMPKDYAAKFGFKDKQMVSVINNNIRKVTFHNVLIRVSDKYNLEMHIDIDEANCCGLSNGDKVKILKN</sequence>
<gene>
    <name evidence="11" type="ORF">BET03_10515</name>
</gene>
<dbReference type="GO" id="GO:0051144">
    <property type="term" value="P:1,2-propanediol catabolic process"/>
    <property type="evidence" value="ECO:0007669"/>
    <property type="project" value="UniProtKB-UniPathway"/>
</dbReference>
<organism evidence="11 12">
    <name type="scientific">Thermohalobacter berrensis</name>
    <dbReference type="NCBI Taxonomy" id="99594"/>
    <lineage>
        <taxon>Bacteria</taxon>
        <taxon>Bacillati</taxon>
        <taxon>Bacillota</taxon>
        <taxon>Tissierellia</taxon>
        <taxon>Tissierellales</taxon>
        <taxon>Thermohalobacteraceae</taxon>
        <taxon>Thermohalobacter</taxon>
    </lineage>
</organism>
<dbReference type="PIRSF" id="PIRSF010130">
    <property type="entry name" value="PduL"/>
    <property type="match status" value="1"/>
</dbReference>
<keyword evidence="6" id="KW-0479">Metal-binding</keyword>
<evidence type="ECO:0000256" key="4">
    <source>
        <dbReference type="ARBA" id="ARBA00020837"/>
    </source>
</evidence>
<dbReference type="Pfam" id="PF06130">
    <property type="entry name" value="PTAC"/>
    <property type="match status" value="1"/>
</dbReference>
<evidence type="ECO:0000256" key="7">
    <source>
        <dbReference type="ARBA" id="ARBA00022833"/>
    </source>
</evidence>
<evidence type="ECO:0000256" key="2">
    <source>
        <dbReference type="ARBA" id="ARBA00007342"/>
    </source>
</evidence>
<keyword evidence="8 10" id="KW-0012">Acyltransferase</keyword>
<comment type="catalytic activity">
    <reaction evidence="9 10">
        <text>propanoyl-CoA + phosphate = propanoyl phosphate + CoA</text>
        <dbReference type="Rhea" id="RHEA:28046"/>
        <dbReference type="ChEBI" id="CHEBI:43474"/>
        <dbReference type="ChEBI" id="CHEBI:57287"/>
        <dbReference type="ChEBI" id="CHEBI:57392"/>
        <dbReference type="ChEBI" id="CHEBI:58933"/>
        <dbReference type="EC" id="2.3.1.222"/>
    </reaction>
</comment>
<dbReference type="Proteomes" id="UP000284177">
    <property type="component" value="Unassembled WGS sequence"/>
</dbReference>
<evidence type="ECO:0000256" key="10">
    <source>
        <dbReference type="PIRNR" id="PIRNR010130"/>
    </source>
</evidence>